<dbReference type="InterPro" id="IPR021671">
    <property type="entry name" value="PD(D/E)XK_Endonuc"/>
</dbReference>
<dbReference type="Proteomes" id="UP001378956">
    <property type="component" value="Unassembled WGS sequence"/>
</dbReference>
<dbReference type="RefSeq" id="WP_337717711.1">
    <property type="nucleotide sequence ID" value="NZ_JBBEUB010000010.1"/>
</dbReference>
<evidence type="ECO:0000259" key="1">
    <source>
        <dbReference type="Pfam" id="PF11645"/>
    </source>
</evidence>
<evidence type="ECO:0000313" key="2">
    <source>
        <dbReference type="EMBL" id="MEJ2905154.1"/>
    </source>
</evidence>
<organism evidence="2 3">
    <name type="scientific">Pedobacter panaciterrae</name>
    <dbReference type="NCBI Taxonomy" id="363849"/>
    <lineage>
        <taxon>Bacteria</taxon>
        <taxon>Pseudomonadati</taxon>
        <taxon>Bacteroidota</taxon>
        <taxon>Sphingobacteriia</taxon>
        <taxon>Sphingobacteriales</taxon>
        <taxon>Sphingobacteriaceae</taxon>
        <taxon>Pedobacter</taxon>
    </lineage>
</organism>
<proteinExistence type="predicted"/>
<name>A0ABU8NT95_9SPHI</name>
<accession>A0ABU8NT95</accession>
<feature type="domain" description="PD(D/E)XK endonuclease" evidence="1">
    <location>
        <begin position="15"/>
        <end position="69"/>
    </location>
</feature>
<evidence type="ECO:0000313" key="3">
    <source>
        <dbReference type="Proteomes" id="UP001378956"/>
    </source>
</evidence>
<gene>
    <name evidence="2" type="ORF">WAE58_22100</name>
</gene>
<dbReference type="EMBL" id="JBBEUB010000010">
    <property type="protein sequence ID" value="MEJ2905154.1"/>
    <property type="molecule type" value="Genomic_DNA"/>
</dbReference>
<keyword evidence="3" id="KW-1185">Reference proteome</keyword>
<dbReference type="Gene3D" id="3.40.1350.10">
    <property type="match status" value="1"/>
</dbReference>
<sequence length="258" mass="29809">MIETREILKKLDKSQSGIAGEFFAAGELARRGFNVSLTFGNTKAIDLLVEKDGKNLAVQVKTIQSIRSSGWSIPYTKINQEMYYVLVQLNADKLDFSPEFFPVSGMLLKQLIKKVNSGRDYIDYNPLKNLNLQNNWDIFKYDYSSGPVSKLESFKLFKKELENLFDKEMMVDFRTRLSSLFDFTNQTYSFNDRELSLLLRNEKVDYSILSLNVLKHLLLFIAKRDYSTDNFLLKSVSTEIVIEIISQIEIKDGQMDPV</sequence>
<dbReference type="Pfam" id="PF11645">
    <property type="entry name" value="PDDEXK_5"/>
    <property type="match status" value="1"/>
</dbReference>
<reference evidence="2 3" key="1">
    <citation type="submission" date="2024-03" db="EMBL/GenBank/DDBJ databases">
        <title>Sequence of Lycoming College Course Isolates.</title>
        <authorList>
            <person name="Plotts O."/>
            <person name="Newman J."/>
        </authorList>
    </citation>
    <scope>NUCLEOTIDE SEQUENCE [LARGE SCALE GENOMIC DNA]</scope>
    <source>
        <strain evidence="2 3">CJB-3</strain>
    </source>
</reference>
<dbReference type="InterPro" id="IPR011856">
    <property type="entry name" value="tRNA_endonuc-like_dom_sf"/>
</dbReference>
<protein>
    <recommendedName>
        <fullName evidence="1">PD(D/E)XK endonuclease domain-containing protein</fullName>
    </recommendedName>
</protein>
<comment type="caution">
    <text evidence="2">The sequence shown here is derived from an EMBL/GenBank/DDBJ whole genome shotgun (WGS) entry which is preliminary data.</text>
</comment>